<feature type="coiled-coil region" evidence="1">
    <location>
        <begin position="665"/>
        <end position="692"/>
    </location>
</feature>
<protein>
    <submittedName>
        <fullName evidence="3">Uncharacterized protein</fullName>
    </submittedName>
</protein>
<dbReference type="PANTHER" id="PTHR43977">
    <property type="entry name" value="STRUCTURAL MAINTENANCE OF CHROMOSOMES PROTEIN 3"/>
    <property type="match status" value="1"/>
</dbReference>
<feature type="compositionally biased region" description="Low complexity" evidence="2">
    <location>
        <begin position="1322"/>
        <end position="1363"/>
    </location>
</feature>
<evidence type="ECO:0000256" key="2">
    <source>
        <dbReference type="SAM" id="MobiDB-lite"/>
    </source>
</evidence>
<feature type="compositionally biased region" description="Polar residues" evidence="2">
    <location>
        <begin position="1310"/>
        <end position="1321"/>
    </location>
</feature>
<feature type="coiled-coil region" evidence="1">
    <location>
        <begin position="501"/>
        <end position="535"/>
    </location>
</feature>
<dbReference type="Proteomes" id="UP000184330">
    <property type="component" value="Unassembled WGS sequence"/>
</dbReference>
<feature type="coiled-coil region" evidence="1">
    <location>
        <begin position="28"/>
        <end position="103"/>
    </location>
</feature>
<keyword evidence="1" id="KW-0175">Coiled coil</keyword>
<reference evidence="3 4" key="1">
    <citation type="submission" date="2016-03" db="EMBL/GenBank/DDBJ databases">
        <authorList>
            <person name="Ploux O."/>
        </authorList>
    </citation>
    <scope>NUCLEOTIDE SEQUENCE [LARGE SCALE GENOMIC DNA]</scope>
    <source>
        <strain evidence="3 4">UAMH 11012</strain>
    </source>
</reference>
<dbReference type="OrthoDB" id="3565353at2759"/>
<feature type="coiled-coil region" evidence="1">
    <location>
        <begin position="793"/>
        <end position="841"/>
    </location>
</feature>
<name>A0A1L7XDD3_9HELO</name>
<organism evidence="3 4">
    <name type="scientific">Phialocephala subalpina</name>
    <dbReference type="NCBI Taxonomy" id="576137"/>
    <lineage>
        <taxon>Eukaryota</taxon>
        <taxon>Fungi</taxon>
        <taxon>Dikarya</taxon>
        <taxon>Ascomycota</taxon>
        <taxon>Pezizomycotina</taxon>
        <taxon>Leotiomycetes</taxon>
        <taxon>Helotiales</taxon>
        <taxon>Mollisiaceae</taxon>
        <taxon>Phialocephala</taxon>
        <taxon>Phialocephala fortinii species complex</taxon>
    </lineage>
</organism>
<dbReference type="STRING" id="576137.A0A1L7XDD3"/>
<feature type="coiled-coil region" evidence="1">
    <location>
        <begin position="1177"/>
        <end position="1218"/>
    </location>
</feature>
<dbReference type="Gene3D" id="1.10.287.1490">
    <property type="match status" value="1"/>
</dbReference>
<evidence type="ECO:0000313" key="4">
    <source>
        <dbReference type="Proteomes" id="UP000184330"/>
    </source>
</evidence>
<proteinExistence type="predicted"/>
<feature type="region of interest" description="Disordered" evidence="2">
    <location>
        <begin position="1236"/>
        <end position="1423"/>
    </location>
</feature>
<keyword evidence="4" id="KW-1185">Reference proteome</keyword>
<feature type="compositionally biased region" description="Polar residues" evidence="2">
    <location>
        <begin position="1248"/>
        <end position="1270"/>
    </location>
</feature>
<feature type="region of interest" description="Disordered" evidence="2">
    <location>
        <begin position="985"/>
        <end position="1006"/>
    </location>
</feature>
<gene>
    <name evidence="3" type="ORF">PAC_12928</name>
</gene>
<evidence type="ECO:0000256" key="1">
    <source>
        <dbReference type="SAM" id="Coils"/>
    </source>
</evidence>
<dbReference type="Gene3D" id="6.10.250.1080">
    <property type="match status" value="1"/>
</dbReference>
<evidence type="ECO:0000313" key="3">
    <source>
        <dbReference type="EMBL" id="CZR63031.1"/>
    </source>
</evidence>
<accession>A0A1L7XDD3</accession>
<feature type="coiled-coil region" evidence="1">
    <location>
        <begin position="600"/>
        <end position="641"/>
    </location>
</feature>
<feature type="region of interest" description="Disordered" evidence="2">
    <location>
        <begin position="427"/>
        <end position="458"/>
    </location>
</feature>
<sequence length="1548" mass="174839">MPPKQTQAAAPTLSEDYFEKVVAVGMGFDRFKRQMDAATKRLEDAKARLEELLGAGEVLETDEALERELADKIAKITEGERLLESALKLLDEWNKRRADIDERIKKRRELIQKTVADAFPQLASKLTSIETSNQLEFVRVLQENTDLISQNSGLKHAMSKRLGAAELSLEIKGFLEEVHKPAGPDPTIVGGLQKTAQRLNEENANLRTLVKEWQDRVGRRDATIAREKEKGRKLQDELNALKVNSKDDETTRKRLEKDLEVQRKKVEKLEQKVSAREVALESYGNQVEELQNSLDQVESQLETRSNELATANGLVRTKESELLNKNNDLVNARNDLSVKERELKNATRDLNTSKQDLTSIQQDLENKQQELKDFQQALSNKEQDVQNLLTSSKMVLTKQSRMNEEAAIMGGHIGDLRKDVDSLRDDVKDARGQRDEMCRQRDEAEKSRDETSNALTQTSTRLNAVETARSKLKNKYTGLKIIYDSWKRQYTDLQATSAEEIQGLAEQVEDLGAQIEEYEGTIRNLEEANDEFRDSNWEYADDVAALKKQLEDLRTSSNETNTTHLSTIGEQAEAMTKLKTESAAAAEEHKRVVESHAKKTDQWEADKKSLDKEIEDLRANVKQLQARSDDWKEKAETTQAEVERLKPFENKSAELDNKLKGLQGIQAVSATVKEENERLKVEEQAAKDLRQEKLGWGQERVSLQSRIDSMTETGQRDEAEVERLKPIETQAKELLAQQSQWQEEKIELDGKIAYLEPFENKYRQLETTNSSLQADLRSKTTIANQVPTLAAEMQKLQQKEGAYKQEIRQLTSTNEGLTAEKQRLDQSSKEWERQAGNFKQERDTALLNAKQLREVQIPLLEKRVEATRDYWKETYHTAMQQKLQTTTASQQQEFDRLESALRRELKDTKEQLLKLQSEYALLHQIWKDQDERIDELDDTNSQLQEEVDRLQVFEARLDENIGRWNALVTRKDFYKERASKFEAEHTQLRERAEKSERDGSTVEQQKRNITSELYELHARLDVTDTAAGVKKIRALQDELEAARQSLEFSGPEIEPTSFGEMVLLGLLKAEDLEGAKANLSTLEGQLSSIRVMLDVDNFDGAKKKIEGLLVKDNNLHRLLRAIQLTDADEGVRLLNRIYRDLTSWVSEFGTSDWKEVSAGVSLLIAKKENWEAAQGSLKEHNSCAAKLESAKQAANEELAKVKAQNEKLTKEFEQLKLNTVEKKVYQEVLDRLTDLQDQGDRMDLDSLPFQQSPSRPLNPTASAFQSNQAYDSPYQRPPGSQMHQGFGVPPILPPPQQGFVPTPVFRQGPSGPSTYAPSGSSAQPAPYGQYSQQGYGPQFQGYGSQPQFQAHGFSGPPQFQGPGYNPGLPQIGYHAPTPPPTQPAYGSGPSRPYTLAPPPAAPRSSPSVQFRNPPPGQSIGPAPRPYEFLVSGFMIGGTRAPNVLPEYIQKMDAQIAVWQAQPGKGLWSTWTSRSGIRCVDVRRSGTNPTYAPPANDPNGQVACKRCVNRRLLCVMVAELGLPAVVPLPVSDRSPNANAMTRGYYIKEE</sequence>
<feature type="compositionally biased region" description="Basic and acidic residues" evidence="2">
    <location>
        <begin position="427"/>
        <end position="451"/>
    </location>
</feature>
<dbReference type="SUPFAM" id="SSF57997">
    <property type="entry name" value="Tropomyosin"/>
    <property type="match status" value="1"/>
</dbReference>
<dbReference type="EMBL" id="FJOG01000022">
    <property type="protein sequence ID" value="CZR63031.1"/>
    <property type="molecule type" value="Genomic_DNA"/>
</dbReference>